<evidence type="ECO:0000313" key="2">
    <source>
        <dbReference type="EMBL" id="AAS96177.1"/>
    </source>
</evidence>
<gene>
    <name evidence="2" type="ordered locus">DVU_1700</name>
</gene>
<dbReference type="Pfam" id="PF12706">
    <property type="entry name" value="Lactamase_B_2"/>
    <property type="match status" value="1"/>
</dbReference>
<dbReference type="EnsemblBacteria" id="AAS96177">
    <property type="protein sequence ID" value="AAS96177"/>
    <property type="gene ID" value="DVU_1700"/>
</dbReference>
<organism evidence="2 3">
    <name type="scientific">Nitratidesulfovibrio vulgaris (strain ATCC 29579 / DSM 644 / CCUG 34227 / NCIMB 8303 / VKM B-1760 / Hildenborough)</name>
    <name type="common">Desulfovibrio vulgaris</name>
    <dbReference type="NCBI Taxonomy" id="882"/>
    <lineage>
        <taxon>Bacteria</taxon>
        <taxon>Pseudomonadati</taxon>
        <taxon>Thermodesulfobacteriota</taxon>
        <taxon>Desulfovibrionia</taxon>
        <taxon>Desulfovibrionales</taxon>
        <taxon>Desulfovibrionaceae</taxon>
        <taxon>Nitratidesulfovibrio</taxon>
    </lineage>
</organism>
<dbReference type="STRING" id="882.DVU_1700"/>
<dbReference type="SMART" id="SM00849">
    <property type="entry name" value="Lactamase_B"/>
    <property type="match status" value="1"/>
</dbReference>
<sequence>MEITIHRGTQEIGGSCVQLSSGGRSILIDAGSPLRESQCEVKLSDISFEAVLVSHPHQDHYGLIDSLDPATPVYIGEIACKMIAAARTFTSRPPLANNFRHFKAWTQFEIGPFRITPYLMDHSSTDAFGFLVEAEGKRLFYSGDFRAHGSKEKTFDALLARPPQKVDVLLMEGTMLGRESAAYRREKNIENEMLEVLSEEKGPAFLICSGQHVDRLCAAFRACRKAGRIYVVDIYTAWILQILSEHFDTTPHFRLKDIRVLAHGPTAKNHYMAIKNNAKFTRFIREIYKTDTAIKESQIAESPSRYFIKNTRIDHLLNALNPPQCSLIYSQWSGYLESQYNPQSWKLTNLRDDPRVSFHEIHTSGHAFRQDLKRYANAINPKLLVPIHTEKKQDYAKHFQPIQVKAVADGELFEV</sequence>
<dbReference type="KEGG" id="dvu:DVU_1700"/>
<dbReference type="EMBL" id="AE017285">
    <property type="protein sequence ID" value="AAS96177.1"/>
    <property type="molecule type" value="Genomic_DNA"/>
</dbReference>
<keyword evidence="3" id="KW-1185">Reference proteome</keyword>
<dbReference type="AlphaFoldDB" id="Q72BD6"/>
<dbReference type="Gene3D" id="3.60.15.10">
    <property type="entry name" value="Ribonuclease Z/Hydroxyacylglutathione hydrolase-like"/>
    <property type="match status" value="2"/>
</dbReference>
<dbReference type="PaxDb" id="882-DVU_1700"/>
<protein>
    <submittedName>
        <fullName evidence="2">Metallo-beta-lactamase family protein</fullName>
    </submittedName>
</protein>
<reference evidence="2 3" key="1">
    <citation type="journal article" date="2004" name="Nat. Biotechnol.">
        <title>The genome sequence of the anaerobic, sulfate-reducing bacterium Desulfovibrio vulgaris Hildenborough.</title>
        <authorList>
            <person name="Heidelberg J.F."/>
            <person name="Seshadri R."/>
            <person name="Haveman S.A."/>
            <person name="Hemme C.L."/>
            <person name="Paulsen I.T."/>
            <person name="Kolonay J.F."/>
            <person name="Eisen J.A."/>
            <person name="Ward N."/>
            <person name="Methe B."/>
            <person name="Brinkac L.M."/>
            <person name="Daugherty S.C."/>
            <person name="Deboy R.T."/>
            <person name="Dodson R.J."/>
            <person name="Durkin A.S."/>
            <person name="Madupu R."/>
            <person name="Nelson W.C."/>
            <person name="Sullivan S.A."/>
            <person name="Fouts D."/>
            <person name="Haft D.H."/>
            <person name="Selengut J."/>
            <person name="Peterson J.D."/>
            <person name="Davidsen T.M."/>
            <person name="Zafar N."/>
            <person name="Zhou L."/>
            <person name="Radune D."/>
            <person name="Dimitrov G."/>
            <person name="Hance M."/>
            <person name="Tran K."/>
            <person name="Khouri H."/>
            <person name="Gill J."/>
            <person name="Utterback T.R."/>
            <person name="Feldblyum T.V."/>
            <person name="Wall J.D."/>
            <person name="Voordouw G."/>
            <person name="Fraser C.M."/>
        </authorList>
    </citation>
    <scope>NUCLEOTIDE SEQUENCE [LARGE SCALE GENOMIC DNA]</scope>
    <source>
        <strain evidence="3">ATCC 29579 / DSM 644 / NCIMB 8303 / VKM B-1760 / Hildenborough</strain>
    </source>
</reference>
<feature type="domain" description="Metallo-beta-lactamase" evidence="1">
    <location>
        <begin position="13"/>
        <end position="200"/>
    </location>
</feature>
<dbReference type="eggNOG" id="COG0595">
    <property type="taxonomic scope" value="Bacteria"/>
</dbReference>
<evidence type="ECO:0000259" key="1">
    <source>
        <dbReference type="SMART" id="SM00849"/>
    </source>
</evidence>
<dbReference type="SUPFAM" id="SSF56281">
    <property type="entry name" value="Metallo-hydrolase/oxidoreductase"/>
    <property type="match status" value="1"/>
</dbReference>
<dbReference type="HOGENOM" id="CLU_031965_0_0_7"/>
<dbReference type="Proteomes" id="UP000002194">
    <property type="component" value="Chromosome"/>
</dbReference>
<dbReference type="InterPro" id="IPR011108">
    <property type="entry name" value="RMMBL"/>
</dbReference>
<dbReference type="RefSeq" id="WP_010938989.1">
    <property type="nucleotide sequence ID" value="NC_002937.3"/>
</dbReference>
<dbReference type="PANTHER" id="PTHR43694:SF1">
    <property type="entry name" value="RIBONUCLEASE J"/>
    <property type="match status" value="1"/>
</dbReference>
<name>Q72BD6_NITV2</name>
<evidence type="ECO:0000313" key="3">
    <source>
        <dbReference type="Proteomes" id="UP000002194"/>
    </source>
</evidence>
<dbReference type="PANTHER" id="PTHR43694">
    <property type="entry name" value="RIBONUCLEASE J"/>
    <property type="match status" value="1"/>
</dbReference>
<accession>Q72BD6</accession>
<dbReference type="OrthoDB" id="9803916at2"/>
<dbReference type="PATRIC" id="fig|882.5.peg.1569"/>
<dbReference type="Pfam" id="PF07521">
    <property type="entry name" value="RMMBL"/>
    <property type="match status" value="1"/>
</dbReference>
<dbReference type="InterPro" id="IPR036866">
    <property type="entry name" value="RibonucZ/Hydroxyglut_hydro"/>
</dbReference>
<dbReference type="InterPro" id="IPR001279">
    <property type="entry name" value="Metallo-B-lactamas"/>
</dbReference>
<dbReference type="PhylomeDB" id="Q72BD6"/>
<dbReference type="CDD" id="cd07732">
    <property type="entry name" value="metallo-hydrolase-like_MBL-fold"/>
    <property type="match status" value="1"/>
</dbReference>
<proteinExistence type="predicted"/>